<organism evidence="2 3">
    <name type="scientific">Desulfofundulus luciae</name>
    <dbReference type="NCBI Taxonomy" id="74702"/>
    <lineage>
        <taxon>Bacteria</taxon>
        <taxon>Bacillati</taxon>
        <taxon>Bacillota</taxon>
        <taxon>Clostridia</taxon>
        <taxon>Eubacteriales</taxon>
        <taxon>Peptococcaceae</taxon>
        <taxon>Desulfofundulus</taxon>
    </lineage>
</organism>
<name>A0ABU0B3W1_9FIRM</name>
<protein>
    <submittedName>
        <fullName evidence="2">Stage II sporulation protein R</fullName>
    </submittedName>
</protein>
<gene>
    <name evidence="2" type="ORF">J2Z49_002074</name>
</gene>
<dbReference type="InterPro" id="IPR014202">
    <property type="entry name" value="Spore_II_R"/>
</dbReference>
<proteinExistence type="predicted"/>
<sequence length="299" mass="32847">MLSRRRIGFWVAGVLAVALLACWGLQRAAMVNPYHPDHLIRFHVIANSNSPADQALKFRVRDVLVQAMTPRFQQARNIEEARIIARTNLDYMEQLARQAIRDAGADYPVTVSLGHYRFPAKTYHVANASPGKVHDLTLPAGEYEAVRVVIGRGAGANWWCVLFPPLCFVDFHNSAGPCAGKRENPPRLGTGLKCDPAKERPEQKTRSPADEGREGELDAAAGSKAEPAFKWTGPPAVATLAPAHRAGEDEGVLLKANSSDGTPVEFRLRILDFFTSAQGWLDRLWSAQHSPFSVNYAGD</sequence>
<dbReference type="NCBIfam" id="TIGR02837">
    <property type="entry name" value="spore_II_R"/>
    <property type="match status" value="1"/>
</dbReference>
<dbReference type="Pfam" id="PF09551">
    <property type="entry name" value="Spore_II_R"/>
    <property type="match status" value="1"/>
</dbReference>
<evidence type="ECO:0000313" key="2">
    <source>
        <dbReference type="EMBL" id="MDQ0286957.1"/>
    </source>
</evidence>
<reference evidence="2 3" key="1">
    <citation type="submission" date="2023-07" db="EMBL/GenBank/DDBJ databases">
        <title>Genomic Encyclopedia of Type Strains, Phase IV (KMG-IV): sequencing the most valuable type-strain genomes for metagenomic binning, comparative biology and taxonomic classification.</title>
        <authorList>
            <person name="Goeker M."/>
        </authorList>
    </citation>
    <scope>NUCLEOTIDE SEQUENCE [LARGE SCALE GENOMIC DNA]</scope>
    <source>
        <strain evidence="2 3">DSM 12396</strain>
    </source>
</reference>
<dbReference type="PROSITE" id="PS51257">
    <property type="entry name" value="PROKAR_LIPOPROTEIN"/>
    <property type="match status" value="1"/>
</dbReference>
<accession>A0ABU0B3W1</accession>
<feature type="region of interest" description="Disordered" evidence="1">
    <location>
        <begin position="179"/>
        <end position="232"/>
    </location>
</feature>
<evidence type="ECO:0000256" key="1">
    <source>
        <dbReference type="SAM" id="MobiDB-lite"/>
    </source>
</evidence>
<keyword evidence="3" id="KW-1185">Reference proteome</keyword>
<dbReference type="Proteomes" id="UP001225644">
    <property type="component" value="Unassembled WGS sequence"/>
</dbReference>
<dbReference type="RefSeq" id="WP_307402740.1">
    <property type="nucleotide sequence ID" value="NZ_JAUSUX010000016.1"/>
</dbReference>
<evidence type="ECO:0000313" key="3">
    <source>
        <dbReference type="Proteomes" id="UP001225644"/>
    </source>
</evidence>
<comment type="caution">
    <text evidence="2">The sequence shown here is derived from an EMBL/GenBank/DDBJ whole genome shotgun (WGS) entry which is preliminary data.</text>
</comment>
<feature type="compositionally biased region" description="Basic and acidic residues" evidence="1">
    <location>
        <begin position="195"/>
        <end position="216"/>
    </location>
</feature>
<dbReference type="EMBL" id="JAUSUX010000016">
    <property type="protein sequence ID" value="MDQ0286957.1"/>
    <property type="molecule type" value="Genomic_DNA"/>
</dbReference>